<evidence type="ECO:0000313" key="2">
    <source>
        <dbReference type="Proteomes" id="UP001242480"/>
    </source>
</evidence>
<protein>
    <submittedName>
        <fullName evidence="1">Uncharacterized protein (DUF1800 family)</fullName>
    </submittedName>
</protein>
<organism evidence="1 2">
    <name type="scientific">Labrys wisconsinensis</name>
    <dbReference type="NCBI Taxonomy" id="425677"/>
    <lineage>
        <taxon>Bacteria</taxon>
        <taxon>Pseudomonadati</taxon>
        <taxon>Pseudomonadota</taxon>
        <taxon>Alphaproteobacteria</taxon>
        <taxon>Hyphomicrobiales</taxon>
        <taxon>Xanthobacteraceae</taxon>
        <taxon>Labrys</taxon>
    </lineage>
</organism>
<dbReference type="EMBL" id="JAUSVX010000013">
    <property type="protein sequence ID" value="MDQ0472867.1"/>
    <property type="molecule type" value="Genomic_DNA"/>
</dbReference>
<reference evidence="1 2" key="1">
    <citation type="submission" date="2023-07" db="EMBL/GenBank/DDBJ databases">
        <title>Genomic Encyclopedia of Type Strains, Phase IV (KMG-IV): sequencing the most valuable type-strain genomes for metagenomic binning, comparative biology and taxonomic classification.</title>
        <authorList>
            <person name="Goeker M."/>
        </authorList>
    </citation>
    <scope>NUCLEOTIDE SEQUENCE [LARGE SCALE GENOMIC DNA]</scope>
    <source>
        <strain evidence="1 2">DSM 19619</strain>
    </source>
</reference>
<dbReference type="Pfam" id="PF08811">
    <property type="entry name" value="DUF1800"/>
    <property type="match status" value="1"/>
</dbReference>
<comment type="caution">
    <text evidence="1">The sequence shown here is derived from an EMBL/GenBank/DDBJ whole genome shotgun (WGS) entry which is preliminary data.</text>
</comment>
<accession>A0ABU0JF06</accession>
<dbReference type="InterPro" id="IPR014917">
    <property type="entry name" value="DUF1800"/>
</dbReference>
<proteinExistence type="predicted"/>
<evidence type="ECO:0000313" key="1">
    <source>
        <dbReference type="EMBL" id="MDQ0472867.1"/>
    </source>
</evidence>
<gene>
    <name evidence="1" type="ORF">QO011_005897</name>
</gene>
<sequence>MDNLDALAAARVASRAARKLAGPAGRSKAPAADMAGPAPSAADAEVIAAPQKIALGALMGEIDYRYTVAIGSVRPFVERLVLFWSNHFAVSARRSAEVRTGVGGYEREAIRPHVLGRFRDMVGAVANHPTMLGYLDNDLSIGPNSPYGIARKRGLNENFARELMELHTLGVNGGYTQADVTSLAKILTGWRSKSSVGNGAGAFRFDADRHEPGAFTVLGRSYREGGVEQGEAVLDDLARHPATARHIAAKLVRHFVGDSAPPTIAPVVAAAFMKTEGDLAETARALVRHPDAWTAPPAKILPPYDMIVAMSRALGEALPVGKMVLHCRKLGQPIWEPRAPAGFDDGDSTWASPEGISTRLDLAVSYAGASDKNAGDIADLANELYGPALSAQTLTTLRRAESRSQALALLLMSPELMKR</sequence>
<name>A0ABU0JF06_9HYPH</name>
<keyword evidence="2" id="KW-1185">Reference proteome</keyword>
<dbReference type="Proteomes" id="UP001242480">
    <property type="component" value="Unassembled WGS sequence"/>
</dbReference>